<dbReference type="EMBL" id="ML975306">
    <property type="protein sequence ID" value="KAF1834160.1"/>
    <property type="molecule type" value="Genomic_DNA"/>
</dbReference>
<keyword evidence="2" id="KW-1185">Reference proteome</keyword>
<organism evidence="1 2">
    <name type="scientific">Decorospora gaudefroyi</name>
    <dbReference type="NCBI Taxonomy" id="184978"/>
    <lineage>
        <taxon>Eukaryota</taxon>
        <taxon>Fungi</taxon>
        <taxon>Dikarya</taxon>
        <taxon>Ascomycota</taxon>
        <taxon>Pezizomycotina</taxon>
        <taxon>Dothideomycetes</taxon>
        <taxon>Pleosporomycetidae</taxon>
        <taxon>Pleosporales</taxon>
        <taxon>Pleosporineae</taxon>
        <taxon>Pleosporaceae</taxon>
        <taxon>Decorospora</taxon>
    </lineage>
</organism>
<sequence>MEIIGTSASVSQLVVYISSSTNTLRKLYTELQNADSVYREEKTNIGLLLNILQRLAQQNIQDCNPLVPIIIATSGIASQVLHLLQPRRKFGINWTPITTQDRLSSAFESLEKKRRLLHLYISQE</sequence>
<evidence type="ECO:0000313" key="2">
    <source>
        <dbReference type="Proteomes" id="UP000800040"/>
    </source>
</evidence>
<feature type="non-terminal residue" evidence="1">
    <location>
        <position position="124"/>
    </location>
</feature>
<proteinExistence type="predicted"/>
<evidence type="ECO:0000313" key="1">
    <source>
        <dbReference type="EMBL" id="KAF1834160.1"/>
    </source>
</evidence>
<reference evidence="1" key="1">
    <citation type="submission" date="2020-01" db="EMBL/GenBank/DDBJ databases">
        <authorList>
            <consortium name="DOE Joint Genome Institute"/>
            <person name="Haridas S."/>
            <person name="Albert R."/>
            <person name="Binder M."/>
            <person name="Bloem J."/>
            <person name="Labutti K."/>
            <person name="Salamov A."/>
            <person name="Andreopoulos B."/>
            <person name="Baker S.E."/>
            <person name="Barry K."/>
            <person name="Bills G."/>
            <person name="Bluhm B.H."/>
            <person name="Cannon C."/>
            <person name="Castanera R."/>
            <person name="Culley D.E."/>
            <person name="Daum C."/>
            <person name="Ezra D."/>
            <person name="Gonzalez J.B."/>
            <person name="Henrissat B."/>
            <person name="Kuo A."/>
            <person name="Liang C."/>
            <person name="Lipzen A."/>
            <person name="Lutzoni F."/>
            <person name="Magnuson J."/>
            <person name="Mondo S."/>
            <person name="Nolan M."/>
            <person name="Ohm R."/>
            <person name="Pangilinan J."/>
            <person name="Park H.-J."/>
            <person name="Ramirez L."/>
            <person name="Alfaro M."/>
            <person name="Sun H."/>
            <person name="Tritt A."/>
            <person name="Yoshinaga Y."/>
            <person name="Zwiers L.-H."/>
            <person name="Turgeon B.G."/>
            <person name="Goodwin S.B."/>
            <person name="Spatafora J.W."/>
            <person name="Crous P.W."/>
            <person name="Grigoriev I.V."/>
        </authorList>
    </citation>
    <scope>NUCLEOTIDE SEQUENCE</scope>
    <source>
        <strain evidence="1">P77</strain>
    </source>
</reference>
<name>A0A6A5KD25_9PLEO</name>
<accession>A0A6A5KD25</accession>
<dbReference type="OrthoDB" id="3797806at2759"/>
<dbReference type="AlphaFoldDB" id="A0A6A5KD25"/>
<gene>
    <name evidence="1" type="ORF">BDW02DRAFT_473231</name>
</gene>
<protein>
    <submittedName>
        <fullName evidence="1">Uncharacterized protein</fullName>
    </submittedName>
</protein>
<dbReference type="Proteomes" id="UP000800040">
    <property type="component" value="Unassembled WGS sequence"/>
</dbReference>